<sequence>MLQEFKEFALRGNVVDMAVGIVIGAAFSTIVKSLVDDIIMPPIGVLTGGVDFSNIYIPLSGADYDSLAQAREAGAPTMNVGLFINSVISFTIVAFVLFMVIKAMNRLRRKQEEAPATEPPPSQEVVLLQEIRDALVKRG</sequence>
<keyword evidence="8 11" id="KW-0406">Ion transport</keyword>
<dbReference type="InterPro" id="IPR001185">
    <property type="entry name" value="MS_channel"/>
</dbReference>
<keyword evidence="13" id="KW-1185">Reference proteome</keyword>
<evidence type="ECO:0000256" key="2">
    <source>
        <dbReference type="ARBA" id="ARBA00007254"/>
    </source>
</evidence>
<evidence type="ECO:0000256" key="4">
    <source>
        <dbReference type="ARBA" id="ARBA00022448"/>
    </source>
</evidence>
<evidence type="ECO:0000256" key="6">
    <source>
        <dbReference type="ARBA" id="ARBA00022692"/>
    </source>
</evidence>
<comment type="subunit">
    <text evidence="3 11">Homopentamer.</text>
</comment>
<feature type="transmembrane region" description="Helical" evidence="11">
    <location>
        <begin position="12"/>
        <end position="31"/>
    </location>
</feature>
<keyword evidence="6 11" id="KW-0812">Transmembrane</keyword>
<keyword evidence="10 11" id="KW-0407">Ion channel</keyword>
<keyword evidence="9 11" id="KW-0472">Membrane</keyword>
<name>A0A1E3W3Z2_9HYPH</name>
<reference evidence="12 13" key="1">
    <citation type="journal article" date="2016" name="Environ. Microbiol.">
        <title>New Methyloceanibacter diversity from North Sea sediments includes methanotroph containing solely the soluble methane monooxygenase.</title>
        <authorList>
            <person name="Vekeman B."/>
            <person name="Kerckhof F.M."/>
            <person name="Cremers G."/>
            <person name="de Vos P."/>
            <person name="Vandamme P."/>
            <person name="Boon N."/>
            <person name="Op den Camp H.J."/>
            <person name="Heylen K."/>
        </authorList>
    </citation>
    <scope>NUCLEOTIDE SEQUENCE [LARGE SCALE GENOMIC DNA]</scope>
    <source>
        <strain evidence="12 13">R-67175</strain>
    </source>
</reference>
<dbReference type="NCBIfam" id="TIGR00220">
    <property type="entry name" value="mscL"/>
    <property type="match status" value="1"/>
</dbReference>
<dbReference type="PANTHER" id="PTHR30266">
    <property type="entry name" value="MECHANOSENSITIVE CHANNEL MSCL"/>
    <property type="match status" value="1"/>
</dbReference>
<evidence type="ECO:0000313" key="13">
    <source>
        <dbReference type="Proteomes" id="UP000094472"/>
    </source>
</evidence>
<dbReference type="NCBIfam" id="NF010557">
    <property type="entry name" value="PRK13952.1"/>
    <property type="match status" value="1"/>
</dbReference>
<evidence type="ECO:0000256" key="9">
    <source>
        <dbReference type="ARBA" id="ARBA00023136"/>
    </source>
</evidence>
<dbReference type="GO" id="GO:0005886">
    <property type="term" value="C:plasma membrane"/>
    <property type="evidence" value="ECO:0007669"/>
    <property type="project" value="UniProtKB-SubCell"/>
</dbReference>
<keyword evidence="7 11" id="KW-1133">Transmembrane helix</keyword>
<evidence type="ECO:0000256" key="8">
    <source>
        <dbReference type="ARBA" id="ARBA00023065"/>
    </source>
</evidence>
<accession>A0A1E3W3Z2</accession>
<evidence type="ECO:0000256" key="10">
    <source>
        <dbReference type="ARBA" id="ARBA00023303"/>
    </source>
</evidence>
<keyword evidence="5 11" id="KW-1003">Cell membrane</keyword>
<dbReference type="Pfam" id="PF01741">
    <property type="entry name" value="MscL"/>
    <property type="match status" value="1"/>
</dbReference>
<feature type="transmembrane region" description="Helical" evidence="11">
    <location>
        <begin position="82"/>
        <end position="101"/>
    </location>
</feature>
<keyword evidence="11" id="KW-0997">Cell inner membrane</keyword>
<gene>
    <name evidence="11" type="primary">mscL</name>
    <name evidence="12" type="ORF">AUC69_00670</name>
</gene>
<comment type="subcellular location">
    <subcellularLocation>
        <location evidence="11">Cell inner membrane</location>
        <topology evidence="11">Multi-pass membrane protein</topology>
    </subcellularLocation>
    <subcellularLocation>
        <location evidence="1">Cell membrane</location>
        <topology evidence="1">Multi-pass membrane protein</topology>
    </subcellularLocation>
</comment>
<comment type="function">
    <text evidence="11">Channel that opens in response to stretch forces in the membrane lipid bilayer. May participate in the regulation of osmotic pressure changes within the cell.</text>
</comment>
<organism evidence="12 13">
    <name type="scientific">Methyloceanibacter superfactus</name>
    <dbReference type="NCBI Taxonomy" id="1774969"/>
    <lineage>
        <taxon>Bacteria</taxon>
        <taxon>Pseudomonadati</taxon>
        <taxon>Pseudomonadota</taxon>
        <taxon>Alphaproteobacteria</taxon>
        <taxon>Hyphomicrobiales</taxon>
        <taxon>Hyphomicrobiaceae</taxon>
        <taxon>Methyloceanibacter</taxon>
    </lineage>
</organism>
<keyword evidence="4 11" id="KW-0813">Transport</keyword>
<protein>
    <recommendedName>
        <fullName evidence="11">Large-conductance mechanosensitive channel</fullName>
    </recommendedName>
</protein>
<proteinExistence type="inferred from homology"/>
<evidence type="ECO:0000313" key="12">
    <source>
        <dbReference type="EMBL" id="ODS00494.1"/>
    </source>
</evidence>
<dbReference type="NCBIfam" id="NF001843">
    <property type="entry name" value="PRK00567.1-4"/>
    <property type="match status" value="1"/>
</dbReference>
<dbReference type="Proteomes" id="UP000094472">
    <property type="component" value="Unassembled WGS sequence"/>
</dbReference>
<evidence type="ECO:0000256" key="7">
    <source>
        <dbReference type="ARBA" id="ARBA00022989"/>
    </source>
</evidence>
<dbReference type="RefSeq" id="WP_069441065.1">
    <property type="nucleotide sequence ID" value="NZ_LPWF01000013.1"/>
</dbReference>
<dbReference type="PANTHER" id="PTHR30266:SF2">
    <property type="entry name" value="LARGE-CONDUCTANCE MECHANOSENSITIVE CHANNEL"/>
    <property type="match status" value="1"/>
</dbReference>
<dbReference type="InterPro" id="IPR037673">
    <property type="entry name" value="MSC/AndL"/>
</dbReference>
<dbReference type="Gene3D" id="1.10.1200.120">
    <property type="entry name" value="Large-conductance mechanosensitive channel, MscL, domain 1"/>
    <property type="match status" value="1"/>
</dbReference>
<dbReference type="GO" id="GO:0008381">
    <property type="term" value="F:mechanosensitive monoatomic ion channel activity"/>
    <property type="evidence" value="ECO:0007669"/>
    <property type="project" value="UniProtKB-UniRule"/>
</dbReference>
<evidence type="ECO:0000256" key="3">
    <source>
        <dbReference type="ARBA" id="ARBA00011255"/>
    </source>
</evidence>
<dbReference type="InterPro" id="IPR036019">
    <property type="entry name" value="MscL_channel"/>
</dbReference>
<dbReference type="OrthoDB" id="9810350at2"/>
<dbReference type="InterPro" id="IPR019823">
    <property type="entry name" value="Mechanosensitive_channel_CS"/>
</dbReference>
<evidence type="ECO:0000256" key="11">
    <source>
        <dbReference type="HAMAP-Rule" id="MF_00115"/>
    </source>
</evidence>
<dbReference type="PROSITE" id="PS01327">
    <property type="entry name" value="MSCL"/>
    <property type="match status" value="1"/>
</dbReference>
<evidence type="ECO:0000256" key="5">
    <source>
        <dbReference type="ARBA" id="ARBA00022475"/>
    </source>
</evidence>
<evidence type="ECO:0000256" key="1">
    <source>
        <dbReference type="ARBA" id="ARBA00004651"/>
    </source>
</evidence>
<dbReference type="STRING" id="1774969.AUC69_00670"/>
<comment type="caution">
    <text evidence="12">The sequence shown here is derived from an EMBL/GenBank/DDBJ whole genome shotgun (WGS) entry which is preliminary data.</text>
</comment>
<dbReference type="SUPFAM" id="SSF81330">
    <property type="entry name" value="Gated mechanosensitive channel"/>
    <property type="match status" value="1"/>
</dbReference>
<dbReference type="HAMAP" id="MF_00115">
    <property type="entry name" value="MscL"/>
    <property type="match status" value="1"/>
</dbReference>
<comment type="similarity">
    <text evidence="2 11">Belongs to the MscL family.</text>
</comment>
<dbReference type="PRINTS" id="PR01264">
    <property type="entry name" value="MECHCHANNEL"/>
</dbReference>
<dbReference type="FunFam" id="1.10.1200.120:FF:000001">
    <property type="entry name" value="Large-conductance mechanosensitive channel"/>
    <property type="match status" value="1"/>
</dbReference>
<dbReference type="AlphaFoldDB" id="A0A1E3W3Z2"/>
<dbReference type="EMBL" id="LPWF01000013">
    <property type="protein sequence ID" value="ODS00494.1"/>
    <property type="molecule type" value="Genomic_DNA"/>
</dbReference>